<evidence type="ECO:0000313" key="3">
    <source>
        <dbReference type="Proteomes" id="UP000005959"/>
    </source>
</evidence>
<protein>
    <submittedName>
        <fullName evidence="2">Uncharacterized protein</fullName>
    </submittedName>
</protein>
<organism evidence="2 3">
    <name type="scientific">Hafnia alvei ATCC 51873</name>
    <dbReference type="NCBI Taxonomy" id="1002364"/>
    <lineage>
        <taxon>Bacteria</taxon>
        <taxon>Pseudomonadati</taxon>
        <taxon>Pseudomonadota</taxon>
        <taxon>Gammaproteobacteria</taxon>
        <taxon>Enterobacterales</taxon>
        <taxon>Hafniaceae</taxon>
        <taxon>Hafnia</taxon>
    </lineage>
</organism>
<gene>
    <name evidence="2" type="ORF">HMPREF0454_00908</name>
</gene>
<dbReference type="HOGENOM" id="CLU_3252327_0_0_6"/>
<evidence type="ECO:0000313" key="2">
    <source>
        <dbReference type="EMBL" id="EHM46549.1"/>
    </source>
</evidence>
<accession>G9Y2Y5</accession>
<dbReference type="EMBL" id="AGCI01000012">
    <property type="protein sequence ID" value="EHM46549.1"/>
    <property type="molecule type" value="Genomic_DNA"/>
</dbReference>
<dbReference type="Proteomes" id="UP000005959">
    <property type="component" value="Unassembled WGS sequence"/>
</dbReference>
<comment type="caution">
    <text evidence="2">The sequence shown here is derived from an EMBL/GenBank/DDBJ whole genome shotgun (WGS) entry which is preliminary data.</text>
</comment>
<reference evidence="2 3" key="1">
    <citation type="submission" date="2011-08" db="EMBL/GenBank/DDBJ databases">
        <authorList>
            <person name="Weinstock G."/>
            <person name="Sodergren E."/>
            <person name="Clifton S."/>
            <person name="Fulton L."/>
            <person name="Fulton B."/>
            <person name="Courtney L."/>
            <person name="Fronick C."/>
            <person name="Harrison M."/>
            <person name="Strong C."/>
            <person name="Farmer C."/>
            <person name="Delahaunty K."/>
            <person name="Markovic C."/>
            <person name="Hall O."/>
            <person name="Minx P."/>
            <person name="Tomlinson C."/>
            <person name="Mitreva M."/>
            <person name="Hou S."/>
            <person name="Chen J."/>
            <person name="Wollam A."/>
            <person name="Pepin K.H."/>
            <person name="Johnson M."/>
            <person name="Bhonagiri V."/>
            <person name="Zhang X."/>
            <person name="Suruliraj S."/>
            <person name="Warren W."/>
            <person name="Chinwalla A."/>
            <person name="Mardis E.R."/>
            <person name="Wilson R.K."/>
        </authorList>
    </citation>
    <scope>NUCLEOTIDE SEQUENCE [LARGE SCALE GENOMIC DNA]</scope>
    <source>
        <strain evidence="2 3">ATCC 51873</strain>
    </source>
</reference>
<keyword evidence="1" id="KW-1133">Transmembrane helix</keyword>
<evidence type="ECO:0000256" key="1">
    <source>
        <dbReference type="SAM" id="Phobius"/>
    </source>
</evidence>
<proteinExistence type="predicted"/>
<feature type="transmembrane region" description="Helical" evidence="1">
    <location>
        <begin position="6"/>
        <end position="24"/>
    </location>
</feature>
<keyword evidence="1" id="KW-0472">Membrane</keyword>
<keyword evidence="1" id="KW-0812">Transmembrane</keyword>
<dbReference type="AlphaFoldDB" id="G9Y2Y5"/>
<sequence length="42" mass="5022">MDFFILIFISTMNFLKMFIIFTAVRRIFIMLDIKSALLENGF</sequence>
<name>G9Y2Y5_HAFAL</name>